<dbReference type="EMBL" id="JAQOWY010000081">
    <property type="protein sequence ID" value="KAK1852131.1"/>
    <property type="molecule type" value="Genomic_DNA"/>
</dbReference>
<keyword evidence="2" id="KW-1185">Reference proteome</keyword>
<protein>
    <submittedName>
        <fullName evidence="1">Uncharacterized protein</fullName>
    </submittedName>
</protein>
<accession>A0AAD9APP9</accession>
<evidence type="ECO:0000313" key="1">
    <source>
        <dbReference type="EMBL" id="KAK1852131.1"/>
    </source>
</evidence>
<evidence type="ECO:0000313" key="2">
    <source>
        <dbReference type="Proteomes" id="UP001243330"/>
    </source>
</evidence>
<organism evidence="1 2">
    <name type="scientific">Colletotrichum chrysophilum</name>
    <dbReference type="NCBI Taxonomy" id="1836956"/>
    <lineage>
        <taxon>Eukaryota</taxon>
        <taxon>Fungi</taxon>
        <taxon>Dikarya</taxon>
        <taxon>Ascomycota</taxon>
        <taxon>Pezizomycotina</taxon>
        <taxon>Sordariomycetes</taxon>
        <taxon>Hypocreomycetidae</taxon>
        <taxon>Glomerellales</taxon>
        <taxon>Glomerellaceae</taxon>
        <taxon>Colletotrichum</taxon>
        <taxon>Colletotrichum gloeosporioides species complex</taxon>
    </lineage>
</organism>
<sequence>MLCPNVSLSRAVTHAAKRAILLPQASRRTELEHVAVIKNEGYFKIKLAVTTTLDSSNLNSSTRGFETIVRRTYT</sequence>
<reference evidence="1" key="1">
    <citation type="submission" date="2023-01" db="EMBL/GenBank/DDBJ databases">
        <title>Colletotrichum chrysophilum M932 genome sequence.</title>
        <authorList>
            <person name="Baroncelli R."/>
        </authorList>
    </citation>
    <scope>NUCLEOTIDE SEQUENCE</scope>
    <source>
        <strain evidence="1">M932</strain>
    </source>
</reference>
<dbReference type="Proteomes" id="UP001243330">
    <property type="component" value="Unassembled WGS sequence"/>
</dbReference>
<proteinExistence type="predicted"/>
<name>A0AAD9APP9_9PEZI</name>
<dbReference type="AlphaFoldDB" id="A0AAD9APP9"/>
<gene>
    <name evidence="1" type="ORF">CCHR01_05200</name>
</gene>
<comment type="caution">
    <text evidence="1">The sequence shown here is derived from an EMBL/GenBank/DDBJ whole genome shotgun (WGS) entry which is preliminary data.</text>
</comment>